<protein>
    <recommendedName>
        <fullName evidence="2">Bacterial type II secretion system protein E domain-containing protein</fullName>
    </recommendedName>
</protein>
<dbReference type="SUPFAM" id="SSF52540">
    <property type="entry name" value="P-loop containing nucleoside triphosphate hydrolases"/>
    <property type="match status" value="1"/>
</dbReference>
<sequence length="88" mass="10382">MKNYQSQLEEFLEIAGKHNASDLHFSVGRYPTLRIDAQLTNLTKYPILTGEHAKDLINALLTEEQKQKLTKFKEIDFCYNYKDKARFR</sequence>
<evidence type="ECO:0000313" key="1">
    <source>
        <dbReference type="EMBL" id="GAG45458.1"/>
    </source>
</evidence>
<feature type="non-terminal residue" evidence="1">
    <location>
        <position position="88"/>
    </location>
</feature>
<organism evidence="1">
    <name type="scientific">marine sediment metagenome</name>
    <dbReference type="NCBI Taxonomy" id="412755"/>
    <lineage>
        <taxon>unclassified sequences</taxon>
        <taxon>metagenomes</taxon>
        <taxon>ecological metagenomes</taxon>
    </lineage>
</organism>
<evidence type="ECO:0008006" key="2">
    <source>
        <dbReference type="Google" id="ProtNLM"/>
    </source>
</evidence>
<dbReference type="InterPro" id="IPR027417">
    <property type="entry name" value="P-loop_NTPase"/>
</dbReference>
<proteinExistence type="predicted"/>
<name>X0Y9R9_9ZZZZ</name>
<dbReference type="AlphaFoldDB" id="X0Y9R9"/>
<reference evidence="1" key="1">
    <citation type="journal article" date="2014" name="Front. Microbiol.">
        <title>High frequency of phylogenetically diverse reductive dehalogenase-homologous genes in deep subseafloor sedimentary metagenomes.</title>
        <authorList>
            <person name="Kawai M."/>
            <person name="Futagami T."/>
            <person name="Toyoda A."/>
            <person name="Takaki Y."/>
            <person name="Nishi S."/>
            <person name="Hori S."/>
            <person name="Arai W."/>
            <person name="Tsubouchi T."/>
            <person name="Morono Y."/>
            <person name="Uchiyama I."/>
            <person name="Ito T."/>
            <person name="Fujiyama A."/>
            <person name="Inagaki F."/>
            <person name="Takami H."/>
        </authorList>
    </citation>
    <scope>NUCLEOTIDE SEQUENCE</scope>
    <source>
        <strain evidence="1">Expedition CK06-06</strain>
    </source>
</reference>
<dbReference type="Gene3D" id="3.30.450.90">
    <property type="match status" value="1"/>
</dbReference>
<dbReference type="EMBL" id="BARS01051442">
    <property type="protein sequence ID" value="GAG45458.1"/>
    <property type="molecule type" value="Genomic_DNA"/>
</dbReference>
<accession>X0Y9R9</accession>
<gene>
    <name evidence="1" type="ORF">S01H1_76630</name>
</gene>
<comment type="caution">
    <text evidence="1">The sequence shown here is derived from an EMBL/GenBank/DDBJ whole genome shotgun (WGS) entry which is preliminary data.</text>
</comment>